<evidence type="ECO:0000259" key="6">
    <source>
        <dbReference type="Pfam" id="PF00291"/>
    </source>
</evidence>
<dbReference type="GO" id="GO:0009088">
    <property type="term" value="P:threonine biosynthetic process"/>
    <property type="evidence" value="ECO:0007669"/>
    <property type="project" value="UniProtKB-UniRule"/>
</dbReference>
<protein>
    <recommendedName>
        <fullName evidence="4">Threonine synthase</fullName>
        <ecNumber evidence="4">4.2.3.1</ecNumber>
    </recommendedName>
</protein>
<dbReference type="NCBIfam" id="TIGR00260">
    <property type="entry name" value="thrC"/>
    <property type="match status" value="1"/>
</dbReference>
<organism evidence="7 8">
    <name type="scientific">Rubripirellula tenax</name>
    <dbReference type="NCBI Taxonomy" id="2528015"/>
    <lineage>
        <taxon>Bacteria</taxon>
        <taxon>Pseudomonadati</taxon>
        <taxon>Planctomycetota</taxon>
        <taxon>Planctomycetia</taxon>
        <taxon>Pirellulales</taxon>
        <taxon>Pirellulaceae</taxon>
        <taxon>Rubripirellula</taxon>
    </lineage>
</organism>
<keyword evidence="8" id="KW-1185">Reference proteome</keyword>
<dbReference type="CDD" id="cd01563">
    <property type="entry name" value="Thr-synth_1"/>
    <property type="match status" value="1"/>
</dbReference>
<feature type="domain" description="Tryptophan synthase beta chain-like PALP" evidence="6">
    <location>
        <begin position="97"/>
        <end position="404"/>
    </location>
</feature>
<evidence type="ECO:0000313" key="8">
    <source>
        <dbReference type="Proteomes" id="UP000318288"/>
    </source>
</evidence>
<dbReference type="InterPro" id="IPR004450">
    <property type="entry name" value="Thr_synthase-like"/>
</dbReference>
<dbReference type="InterPro" id="IPR001926">
    <property type="entry name" value="TrpB-like_PALP"/>
</dbReference>
<evidence type="ECO:0000256" key="2">
    <source>
        <dbReference type="ARBA" id="ARBA00005517"/>
    </source>
</evidence>
<dbReference type="Gene3D" id="3.40.50.1100">
    <property type="match status" value="2"/>
</dbReference>
<reference evidence="7 8" key="1">
    <citation type="submission" date="2019-02" db="EMBL/GenBank/DDBJ databases">
        <title>Deep-cultivation of Planctomycetes and their phenomic and genomic characterization uncovers novel biology.</title>
        <authorList>
            <person name="Wiegand S."/>
            <person name="Jogler M."/>
            <person name="Boedeker C."/>
            <person name="Pinto D."/>
            <person name="Vollmers J."/>
            <person name="Rivas-Marin E."/>
            <person name="Kohn T."/>
            <person name="Peeters S.H."/>
            <person name="Heuer A."/>
            <person name="Rast P."/>
            <person name="Oberbeckmann S."/>
            <person name="Bunk B."/>
            <person name="Jeske O."/>
            <person name="Meyerdierks A."/>
            <person name="Storesund J.E."/>
            <person name="Kallscheuer N."/>
            <person name="Luecker S."/>
            <person name="Lage O.M."/>
            <person name="Pohl T."/>
            <person name="Merkel B.J."/>
            <person name="Hornburger P."/>
            <person name="Mueller R.-W."/>
            <person name="Bruemmer F."/>
            <person name="Labrenz M."/>
            <person name="Spormann A.M."/>
            <person name="Op Den Camp H."/>
            <person name="Overmann J."/>
            <person name="Amann R."/>
            <person name="Jetten M.S.M."/>
            <person name="Mascher T."/>
            <person name="Medema M.H."/>
            <person name="Devos D.P."/>
            <person name="Kaster A.-K."/>
            <person name="Ovreas L."/>
            <person name="Rohde M."/>
            <person name="Galperin M.Y."/>
            <person name="Jogler C."/>
        </authorList>
    </citation>
    <scope>NUCLEOTIDE SEQUENCE [LARGE SCALE GENOMIC DNA]</scope>
    <source>
        <strain evidence="7 8">Poly51</strain>
    </source>
</reference>
<evidence type="ECO:0000313" key="7">
    <source>
        <dbReference type="EMBL" id="TWU59421.1"/>
    </source>
</evidence>
<dbReference type="InterPro" id="IPR036052">
    <property type="entry name" value="TrpB-like_PALP_sf"/>
</dbReference>
<evidence type="ECO:0000256" key="4">
    <source>
        <dbReference type="NCBIfam" id="TIGR00260"/>
    </source>
</evidence>
<gene>
    <name evidence="7" type="primary">thrC</name>
    <name evidence="7" type="ORF">Poly51_22090</name>
</gene>
<keyword evidence="7" id="KW-0456">Lyase</keyword>
<comment type="cofactor">
    <cofactor evidence="1 5">
        <name>pyridoxal 5'-phosphate</name>
        <dbReference type="ChEBI" id="CHEBI:597326"/>
    </cofactor>
</comment>
<accession>A0A5C6FIE0</accession>
<feature type="modified residue" description="N6-(pyridoxal phosphate)lysine" evidence="5">
    <location>
        <position position="135"/>
    </location>
</feature>
<evidence type="ECO:0000256" key="5">
    <source>
        <dbReference type="PIRSR" id="PIRSR604450-51"/>
    </source>
</evidence>
<dbReference type="SUPFAM" id="SSF53686">
    <property type="entry name" value="Tryptophan synthase beta subunit-like PLP-dependent enzymes"/>
    <property type="match status" value="1"/>
</dbReference>
<dbReference type="EC" id="4.2.3.1" evidence="4"/>
<dbReference type="EMBL" id="SJPW01000002">
    <property type="protein sequence ID" value="TWU59421.1"/>
    <property type="molecule type" value="Genomic_DNA"/>
</dbReference>
<dbReference type="AlphaFoldDB" id="A0A5C6FIE0"/>
<dbReference type="Pfam" id="PF00291">
    <property type="entry name" value="PALP"/>
    <property type="match status" value="1"/>
</dbReference>
<proteinExistence type="inferred from homology"/>
<name>A0A5C6FIE0_9BACT</name>
<evidence type="ECO:0000256" key="1">
    <source>
        <dbReference type="ARBA" id="ARBA00001933"/>
    </source>
</evidence>
<comment type="caution">
    <text evidence="7">The sequence shown here is derived from an EMBL/GenBank/DDBJ whole genome shotgun (WGS) entry which is preliminary data.</text>
</comment>
<dbReference type="FunFam" id="3.40.50.1100:FF:000013">
    <property type="entry name" value="Threonine synthase"/>
    <property type="match status" value="1"/>
</dbReference>
<keyword evidence="3 5" id="KW-0663">Pyridoxal phosphate</keyword>
<dbReference type="GO" id="GO:0004795">
    <property type="term" value="F:threonine synthase activity"/>
    <property type="evidence" value="ECO:0007669"/>
    <property type="project" value="UniProtKB-UniRule"/>
</dbReference>
<sequence>MSSVAEPQSDIANQTVYFRCVAGCTGRHSIYDVIYTCPSCGGLLEVHHEREPLMKRNAYQWQQLFDSRASVNSWPYGSGVWGMREWVIPSLADENVVSMFEGNTNLFWAERLGKQLGVPDLWIKLCGNSHTGSFKDLGMTVLVSVVKQMMAAGSTVKAVACASTGDTSAALAAYAAYAGIPAIIFLPAGKVSTAQLIQPVANGAHVLALDTDFDGCMKIVQEVTQDNSIYLANSMNSLRIEGQKTVGIEIVRQFEWEVPDWIVIPVGNLGNISALHKGFQLMMDLGMINRMPRLVAAQAERANPFYQSFKNGFKEKVSVTASDTLANAIRIGDPVSYVKAVRAVQETDGIVEQASEDELAAASAHADLTGMFTCPHTGVALAVLSKLIKRGVIKSSDKTVVISTAHGLKFTDFKVGYHESTLEGVTSQFANPASHLPADASAVKDEIAKRLKL</sequence>
<dbReference type="PANTHER" id="PTHR10314">
    <property type="entry name" value="CYSTATHIONINE BETA-SYNTHASE"/>
    <property type="match status" value="1"/>
</dbReference>
<dbReference type="RefSeq" id="WP_146457019.1">
    <property type="nucleotide sequence ID" value="NZ_SJPW01000002.1"/>
</dbReference>
<dbReference type="InterPro" id="IPR050214">
    <property type="entry name" value="Cys_Synth/Cystath_Beta-Synth"/>
</dbReference>
<evidence type="ECO:0000256" key="3">
    <source>
        <dbReference type="ARBA" id="ARBA00022898"/>
    </source>
</evidence>
<comment type="similarity">
    <text evidence="2">Belongs to the threonine synthase family.</text>
</comment>
<dbReference type="Proteomes" id="UP000318288">
    <property type="component" value="Unassembled WGS sequence"/>
</dbReference>
<dbReference type="OrthoDB" id="9778118at2"/>